<gene>
    <name evidence="2" type="ORF">RRG08_018016</name>
</gene>
<feature type="region of interest" description="Disordered" evidence="1">
    <location>
        <begin position="255"/>
        <end position="275"/>
    </location>
</feature>
<feature type="region of interest" description="Disordered" evidence="1">
    <location>
        <begin position="59"/>
        <end position="88"/>
    </location>
</feature>
<protein>
    <submittedName>
        <fullName evidence="2">Uncharacterized protein</fullName>
    </submittedName>
</protein>
<dbReference type="Proteomes" id="UP001283361">
    <property type="component" value="Unassembled WGS sequence"/>
</dbReference>
<proteinExistence type="predicted"/>
<organism evidence="2 3">
    <name type="scientific">Elysia crispata</name>
    <name type="common">lettuce slug</name>
    <dbReference type="NCBI Taxonomy" id="231223"/>
    <lineage>
        <taxon>Eukaryota</taxon>
        <taxon>Metazoa</taxon>
        <taxon>Spiralia</taxon>
        <taxon>Lophotrochozoa</taxon>
        <taxon>Mollusca</taxon>
        <taxon>Gastropoda</taxon>
        <taxon>Heterobranchia</taxon>
        <taxon>Euthyneura</taxon>
        <taxon>Panpulmonata</taxon>
        <taxon>Sacoglossa</taxon>
        <taxon>Placobranchoidea</taxon>
        <taxon>Plakobranchidae</taxon>
        <taxon>Elysia</taxon>
    </lineage>
</organism>
<dbReference type="AlphaFoldDB" id="A0AAE1DEP4"/>
<evidence type="ECO:0000256" key="1">
    <source>
        <dbReference type="SAM" id="MobiDB-lite"/>
    </source>
</evidence>
<reference evidence="2" key="1">
    <citation type="journal article" date="2023" name="G3 (Bethesda)">
        <title>A reference genome for the long-term kleptoplast-retaining sea slug Elysia crispata morphotype clarki.</title>
        <authorList>
            <person name="Eastman K.E."/>
            <person name="Pendleton A.L."/>
            <person name="Shaikh M.A."/>
            <person name="Suttiyut T."/>
            <person name="Ogas R."/>
            <person name="Tomko P."/>
            <person name="Gavelis G."/>
            <person name="Widhalm J.R."/>
            <person name="Wisecaver J.H."/>
        </authorList>
    </citation>
    <scope>NUCLEOTIDE SEQUENCE</scope>
    <source>
        <strain evidence="2">ECLA1</strain>
    </source>
</reference>
<comment type="caution">
    <text evidence="2">The sequence shown here is derived from an EMBL/GenBank/DDBJ whole genome shotgun (WGS) entry which is preliminary data.</text>
</comment>
<accession>A0AAE1DEP4</accession>
<name>A0AAE1DEP4_9GAST</name>
<sequence length="701" mass="76195">MFCTEDDDDSPKTPIVHPNDVLDIEVSPVARPFLPLRTSTREQKTLGADFTSERPVLSATKQKLKKSAKSNTLGHPISKSTTSSMKRGDPFLPSVFSDENPIADFTVKKNSRKKPSDCKCKGFGYNLSPSAMLPEEMRQQWGVGVFGKHIAVRPLTGPSASGLHSSHLGSIPSSDVDTSRCSVNRLPTACYNSSFNHNNTNKSNNNNSSTSNSNSNRSTDGGVYCSFRCMRCMQDLCMCAEMAQVRNSFRMPDYNEKRKQKIASKGTNSKGKDTKASPCGVIGSAFSSTPIKRSACFSSKEHSNIISTSNFPRNNPSPVHMPYPSFLYSSDPTGIAPSSSLAKSVSASKIYPSVSESITINKNNGFMNNEHLSLSRPSLGPSIPRRVVANISPAPIISTGSLDATVQHTFHMPKTSMTSRGLTPTRRIFSQDCACDSCRRQSHLMSTMEALGLSTSESNQAMPPFLLTRPQRFHYSRTQSFPIQNRYSPYRIPSFGYKSTLSDVYGSPENYERSSSPFYDYNESPSLASTPLPMGQDVSGHDTSAIYLDVTSSSVSPSSMHGGSWVVEDITDLSIQETVDFFVNMKPPIMMSVPSPQSDTSSDMFSPSPGEQRCSSPCLASGSSSCFCGGSSGTSNWGSQQAQERNYGKDNLTGVKESSHGRLASGESSHNLYPSTSMLYSSLVSDLEDELRCAIENIPSA</sequence>
<dbReference type="EMBL" id="JAWDGP010004170">
    <property type="protein sequence ID" value="KAK3767145.1"/>
    <property type="molecule type" value="Genomic_DNA"/>
</dbReference>
<evidence type="ECO:0000313" key="2">
    <source>
        <dbReference type="EMBL" id="KAK3767145.1"/>
    </source>
</evidence>
<feature type="compositionally biased region" description="Polar residues" evidence="1">
    <location>
        <begin position="69"/>
        <end position="85"/>
    </location>
</feature>
<keyword evidence="3" id="KW-1185">Reference proteome</keyword>
<evidence type="ECO:0000313" key="3">
    <source>
        <dbReference type="Proteomes" id="UP001283361"/>
    </source>
</evidence>